<dbReference type="EMBL" id="UYJE01008115">
    <property type="protein sequence ID" value="VDI61223.1"/>
    <property type="molecule type" value="Genomic_DNA"/>
</dbReference>
<evidence type="ECO:0000313" key="1">
    <source>
        <dbReference type="EMBL" id="VDI61223.1"/>
    </source>
</evidence>
<dbReference type="Proteomes" id="UP000596742">
    <property type="component" value="Unassembled WGS sequence"/>
</dbReference>
<protein>
    <submittedName>
        <fullName evidence="1">Uncharacterized protein</fullName>
    </submittedName>
</protein>
<dbReference type="AlphaFoldDB" id="A0A8B6GAL6"/>
<organism evidence="1 2">
    <name type="scientific">Mytilus galloprovincialis</name>
    <name type="common">Mediterranean mussel</name>
    <dbReference type="NCBI Taxonomy" id="29158"/>
    <lineage>
        <taxon>Eukaryota</taxon>
        <taxon>Metazoa</taxon>
        <taxon>Spiralia</taxon>
        <taxon>Lophotrochozoa</taxon>
        <taxon>Mollusca</taxon>
        <taxon>Bivalvia</taxon>
        <taxon>Autobranchia</taxon>
        <taxon>Pteriomorphia</taxon>
        <taxon>Mytilida</taxon>
        <taxon>Mytiloidea</taxon>
        <taxon>Mytilidae</taxon>
        <taxon>Mytilinae</taxon>
        <taxon>Mytilus</taxon>
    </lineage>
</organism>
<proteinExistence type="predicted"/>
<dbReference type="OrthoDB" id="7423901at2759"/>
<evidence type="ECO:0000313" key="2">
    <source>
        <dbReference type="Proteomes" id="UP000596742"/>
    </source>
</evidence>
<gene>
    <name evidence="1" type="ORF">MGAL_10B010781</name>
</gene>
<accession>A0A8B6GAL6</accession>
<name>A0A8B6GAL6_MYTGA</name>
<keyword evidence="2" id="KW-1185">Reference proteome</keyword>
<reference evidence="1" key="1">
    <citation type="submission" date="2018-11" db="EMBL/GenBank/DDBJ databases">
        <authorList>
            <person name="Alioto T."/>
            <person name="Alioto T."/>
        </authorList>
    </citation>
    <scope>NUCLEOTIDE SEQUENCE</scope>
</reference>
<comment type="caution">
    <text evidence="1">The sequence shown here is derived from an EMBL/GenBank/DDBJ whole genome shotgun (WGS) entry which is preliminary data.</text>
</comment>
<sequence>MQQRILEVNEKYDNKTKQISRELGTSESSMQNRITVLSTKLNGQIKNIQREQNETANKGTATKHGDHSYETLAATVTADLNVGDTIQKIHMAKKKKGLTSKQGQWSMAAMEIAVLKPEGLSAARSSMLNPSVVANYFEKLGSVMESLGVKDKPQQLYNADESGISTCIAQKRLSGKEVKEGYMQKQAEKGVKMS</sequence>